<keyword evidence="9 14" id="KW-0560">Oxidoreductase</keyword>
<dbReference type="InterPro" id="IPR036396">
    <property type="entry name" value="Cyt_P450_sf"/>
</dbReference>
<proteinExistence type="evidence at transcript level"/>
<sequence>MIKNITIIIEKYACVTLLVVTSRMFPITPLLLLLLILLAYYYFSYKFTYWKRKGVQSFPVTIPSGNILQILVCRKSYTSVFTEIYKKINGAYAGIYFGLFPVLFVKDPEIIKDVLIKKFDHFQNRGVHFDEKHEPLSAHLFRIEGEKWKTMRRKLTPAFSSGKLKWMTDIIFDCGNNLRSLLNDVYDGDNINFSIICHKYATDVIASVGFGYEANSLKDDQSVFYHFASDIKSLNPLKKFVQQCVLFVPELLRLIPMRQQSKESEVFFLKTIDETVKYREENNKTRNDFMQLLINMKNQENEITMRELAAQAYVFYIAGLETSNHTLSYTLYYLAKYPEIQAKLLEEIDATFDTDEKFTYENINGMTYLEMVLLESLRLRPTLSMLNRVCNKPYTIPNTNITIDVGTKILISIIDLQTDPKYFPNPDKFDPERFSPANKSKIPSYCYMPFGEGPRKCIGERQGKFQTKIGLISILRDHSVRICSYTKEPSEWLPGALLTVPKDPIILKLVKRKKSV</sequence>
<dbReference type="Pfam" id="PF00067">
    <property type="entry name" value="p450"/>
    <property type="match status" value="1"/>
</dbReference>
<comment type="cofactor">
    <cofactor evidence="1 13">
        <name>heme</name>
        <dbReference type="ChEBI" id="CHEBI:30413"/>
    </cofactor>
</comment>
<dbReference type="GO" id="GO:0016705">
    <property type="term" value="F:oxidoreductase activity, acting on paired donors, with incorporation or reduction of molecular oxygen"/>
    <property type="evidence" value="ECO:0007669"/>
    <property type="project" value="InterPro"/>
</dbReference>
<dbReference type="Gene3D" id="1.10.630.10">
    <property type="entry name" value="Cytochrome P450"/>
    <property type="match status" value="1"/>
</dbReference>
<keyword evidence="7" id="KW-0256">Endoplasmic reticulum</keyword>
<evidence type="ECO:0000256" key="13">
    <source>
        <dbReference type="PIRSR" id="PIRSR602401-1"/>
    </source>
</evidence>
<dbReference type="EMBL" id="ON646351">
    <property type="protein sequence ID" value="UZE89867.1"/>
    <property type="molecule type" value="mRNA"/>
</dbReference>
<protein>
    <submittedName>
        <fullName evidence="16">Cytochrome P450 CYP6YJ1</fullName>
    </submittedName>
</protein>
<evidence type="ECO:0000256" key="10">
    <source>
        <dbReference type="ARBA" id="ARBA00023004"/>
    </source>
</evidence>
<evidence type="ECO:0000256" key="9">
    <source>
        <dbReference type="ARBA" id="ARBA00023002"/>
    </source>
</evidence>
<evidence type="ECO:0000256" key="12">
    <source>
        <dbReference type="ARBA" id="ARBA00023136"/>
    </source>
</evidence>
<feature type="binding site" description="axial binding residue" evidence="13">
    <location>
        <position position="457"/>
    </location>
    <ligand>
        <name>heme</name>
        <dbReference type="ChEBI" id="CHEBI:30413"/>
    </ligand>
    <ligandPart>
        <name>Fe</name>
        <dbReference type="ChEBI" id="CHEBI:18248"/>
    </ligandPart>
</feature>
<dbReference type="GO" id="GO:0005789">
    <property type="term" value="C:endoplasmic reticulum membrane"/>
    <property type="evidence" value="ECO:0007669"/>
    <property type="project" value="UniProtKB-SubCell"/>
</dbReference>
<dbReference type="SUPFAM" id="SSF48264">
    <property type="entry name" value="Cytochrome P450"/>
    <property type="match status" value="1"/>
</dbReference>
<dbReference type="InterPro" id="IPR001128">
    <property type="entry name" value="Cyt_P450"/>
</dbReference>
<keyword evidence="15" id="KW-1133">Transmembrane helix</keyword>
<evidence type="ECO:0000256" key="5">
    <source>
        <dbReference type="ARBA" id="ARBA00022617"/>
    </source>
</evidence>
<evidence type="ECO:0000313" key="16">
    <source>
        <dbReference type="EMBL" id="UZE89867.1"/>
    </source>
</evidence>
<evidence type="ECO:0000256" key="6">
    <source>
        <dbReference type="ARBA" id="ARBA00022723"/>
    </source>
</evidence>
<evidence type="ECO:0000256" key="8">
    <source>
        <dbReference type="ARBA" id="ARBA00022848"/>
    </source>
</evidence>
<dbReference type="PANTHER" id="PTHR24292:SF54">
    <property type="entry name" value="CYP9F3-RELATED"/>
    <property type="match status" value="1"/>
</dbReference>
<evidence type="ECO:0000256" key="14">
    <source>
        <dbReference type="RuleBase" id="RU000461"/>
    </source>
</evidence>
<dbReference type="GO" id="GO:0005506">
    <property type="term" value="F:iron ion binding"/>
    <property type="evidence" value="ECO:0007669"/>
    <property type="project" value="InterPro"/>
</dbReference>
<organism evidence="16">
    <name type="scientific">Chrysoperla zastrowi sillemi</name>
    <dbReference type="NCBI Taxonomy" id="482137"/>
    <lineage>
        <taxon>Eukaryota</taxon>
        <taxon>Metazoa</taxon>
        <taxon>Ecdysozoa</taxon>
        <taxon>Arthropoda</taxon>
        <taxon>Hexapoda</taxon>
        <taxon>Insecta</taxon>
        <taxon>Pterygota</taxon>
        <taxon>Neoptera</taxon>
        <taxon>Endopterygota</taxon>
        <taxon>Neuroptera</taxon>
        <taxon>Hemerobiiformia</taxon>
        <taxon>Chrysopidae</taxon>
        <taxon>Chrysopinae</taxon>
        <taxon>Chrysoperla</taxon>
    </lineage>
</organism>
<evidence type="ECO:0000256" key="15">
    <source>
        <dbReference type="SAM" id="Phobius"/>
    </source>
</evidence>
<keyword evidence="5 13" id="KW-0349">Heme</keyword>
<keyword evidence="10 13" id="KW-0408">Iron</keyword>
<dbReference type="GO" id="GO:0004497">
    <property type="term" value="F:monooxygenase activity"/>
    <property type="evidence" value="ECO:0007669"/>
    <property type="project" value="UniProtKB-KW"/>
</dbReference>
<dbReference type="PRINTS" id="PR00385">
    <property type="entry name" value="P450"/>
</dbReference>
<dbReference type="InterPro" id="IPR002401">
    <property type="entry name" value="Cyt_P450_E_grp-I"/>
</dbReference>
<keyword evidence="12 15" id="KW-0472">Membrane</keyword>
<dbReference type="InterPro" id="IPR050476">
    <property type="entry name" value="Insect_CytP450_Detox"/>
</dbReference>
<keyword evidence="8" id="KW-0492">Microsome</keyword>
<reference evidence="16" key="1">
    <citation type="journal article" date="2022" name="Insects">
        <title>Comparative Transcriptome Analysis to Reveal Differentially Expressed cytochrome P450 in Response to Imidacloprid in the Aphid Lion, Chrysoperla zastrowi sillemi (Esben-Petersen).</title>
        <authorList>
            <person name="Pathak J."/>
            <person name="Ramasamy G.G."/>
            <person name="Agrawal A."/>
            <person name="Srivastava S."/>
            <person name="Basavaarya B.R."/>
            <person name="Muthugounder M."/>
            <person name="Muniyappa V.K."/>
            <person name="Maria P."/>
            <person name="Rai A."/>
            <person name="Venkatesan T."/>
        </authorList>
    </citation>
    <scope>NUCLEOTIDE SEQUENCE</scope>
</reference>
<dbReference type="FunFam" id="1.10.630.10:FF:000042">
    <property type="entry name" value="Cytochrome P450"/>
    <property type="match status" value="1"/>
</dbReference>
<evidence type="ECO:0000256" key="11">
    <source>
        <dbReference type="ARBA" id="ARBA00023033"/>
    </source>
</evidence>
<name>A0A9E8BWQ0_9NEOP</name>
<comment type="similarity">
    <text evidence="4 14">Belongs to the cytochrome P450 family.</text>
</comment>
<dbReference type="GO" id="GO:0020037">
    <property type="term" value="F:heme binding"/>
    <property type="evidence" value="ECO:0007669"/>
    <property type="project" value="InterPro"/>
</dbReference>
<keyword evidence="11 14" id="KW-0503">Monooxygenase</keyword>
<evidence type="ECO:0000256" key="3">
    <source>
        <dbReference type="ARBA" id="ARBA00004406"/>
    </source>
</evidence>
<reference evidence="16" key="2">
    <citation type="submission" date="2022-05" db="EMBL/GenBank/DDBJ databases">
        <authorList>
            <person name="Pathak J."/>
            <person name="Thiruvengadam V."/>
            <person name="Gracy G.R."/>
        </authorList>
    </citation>
    <scope>NUCLEOTIDE SEQUENCE</scope>
</reference>
<dbReference type="InterPro" id="IPR017972">
    <property type="entry name" value="Cyt_P450_CS"/>
</dbReference>
<dbReference type="PANTHER" id="PTHR24292">
    <property type="entry name" value="CYTOCHROME P450"/>
    <property type="match status" value="1"/>
</dbReference>
<comment type="subcellular location">
    <subcellularLocation>
        <location evidence="3">Endoplasmic reticulum membrane</location>
        <topology evidence="3">Peripheral membrane protein</topology>
    </subcellularLocation>
    <subcellularLocation>
        <location evidence="2">Microsome membrane</location>
        <topology evidence="2">Peripheral membrane protein</topology>
    </subcellularLocation>
</comment>
<evidence type="ECO:0000256" key="4">
    <source>
        <dbReference type="ARBA" id="ARBA00010617"/>
    </source>
</evidence>
<keyword evidence="6 13" id="KW-0479">Metal-binding</keyword>
<dbReference type="CDD" id="cd11056">
    <property type="entry name" value="CYP6-like"/>
    <property type="match status" value="1"/>
</dbReference>
<feature type="transmembrane region" description="Helical" evidence="15">
    <location>
        <begin position="24"/>
        <end position="43"/>
    </location>
</feature>
<dbReference type="PRINTS" id="PR00463">
    <property type="entry name" value="EP450I"/>
</dbReference>
<accession>A0A9E8BWQ0</accession>
<dbReference type="PROSITE" id="PS00086">
    <property type="entry name" value="CYTOCHROME_P450"/>
    <property type="match status" value="1"/>
</dbReference>
<keyword evidence="15" id="KW-0812">Transmembrane</keyword>
<dbReference type="AlphaFoldDB" id="A0A9E8BWQ0"/>
<evidence type="ECO:0000256" key="1">
    <source>
        <dbReference type="ARBA" id="ARBA00001971"/>
    </source>
</evidence>
<evidence type="ECO:0000256" key="2">
    <source>
        <dbReference type="ARBA" id="ARBA00004174"/>
    </source>
</evidence>
<evidence type="ECO:0000256" key="7">
    <source>
        <dbReference type="ARBA" id="ARBA00022824"/>
    </source>
</evidence>